<proteinExistence type="inferred from homology"/>
<dbReference type="InterPro" id="IPR015914">
    <property type="entry name" value="PAPs_N"/>
</dbReference>
<dbReference type="InterPro" id="IPR041792">
    <property type="entry name" value="MPP_PAP"/>
</dbReference>
<dbReference type="SUPFAM" id="SSF56300">
    <property type="entry name" value="Metallo-dependent phosphatases"/>
    <property type="match status" value="1"/>
</dbReference>
<dbReference type="Pfam" id="PF16656">
    <property type="entry name" value="Pur_ac_phosph_N"/>
    <property type="match status" value="1"/>
</dbReference>
<keyword evidence="6" id="KW-0325">Glycoprotein</keyword>
<dbReference type="EMBL" id="GL433870">
    <property type="protein sequence ID" value="EFN50955.1"/>
    <property type="molecule type" value="Genomic_DNA"/>
</dbReference>
<feature type="chain" id="PRO_5005127652" description="Purple acid phosphatase" evidence="7">
    <location>
        <begin position="31"/>
        <end position="811"/>
    </location>
</feature>
<dbReference type="GO" id="GO:0005576">
    <property type="term" value="C:extracellular region"/>
    <property type="evidence" value="ECO:0007669"/>
    <property type="project" value="UniProtKB-SubCell"/>
</dbReference>
<evidence type="ECO:0000259" key="9">
    <source>
        <dbReference type="Pfam" id="PF14008"/>
    </source>
</evidence>
<evidence type="ECO:0000313" key="11">
    <source>
        <dbReference type="EMBL" id="EFN50955.1"/>
    </source>
</evidence>
<evidence type="ECO:0000256" key="1">
    <source>
        <dbReference type="ARBA" id="ARBA00004613"/>
    </source>
</evidence>
<keyword evidence="4" id="KW-0964">Secreted</keyword>
<evidence type="ECO:0000256" key="3">
    <source>
        <dbReference type="ARBA" id="ARBA00011738"/>
    </source>
</evidence>
<sequence length="811" mass="87758">MSGIPGRRLIPAALALLLAALLCTPRCADASPFRRNVQLPDPGRFVRSVAIDPSYSITVNTTTLKGASAWVKVSWNIGGTALSRKLRALCLWPTYCSSNDLLALYLPGEGSARQAGLPAQIAPVKFIWTQLASPATWRAGVGSYTFQVLNMRQPLQFVYMRGSWLNSNDLVAQTPNITFSASNTPMHIRLAATASTGQMRATWTTDAKPARPTVRWGTSPGNYSGTATGTSWTYTRSNLCGPPATTIGWVNPGYQSSAVMTGLLPSTRIYYVVGDATLGWSRQFSFLTAPSSSTAAGSPGSTVRLLAAADMGHWQPDGSLEWNPQIQPVLASLNLTIGPGSPLYCAQQNVLTVAAQVGQRGSEWTIKALAAEAASGRYHGFVLNGDISYARGLAAQWETWLHQMRNVLPAMPSMLSIGNHEADWPGPQALYNSTDSGGECGVVRGAGGGGGNWLVAAISLQVYQKRFPLPNGSPPGKVGTYWYSFRLGPITFIQMSSEHPFAKGTPQNAWVRAQLAAVNRTRTPWVVVGLHRMPYVDSQDGQAPGSDQLVAQQLRAAYEGMWFDYSVDMVWYGHEHTYQRSCPLYNYSCVAPNRDGTQRAPVYALFGNAGYDIMPTNWMPTQPAIFSAAQGGVEGLQYGYVRVSANATRLKYQGVNAYTGAVMDTVLLTKPAGWQPKSVTARRAERAALPGGVAPNGTSLSILEDLLTLSTLQYVMSNIRTFVQQTAQYFYSGSKTCKALLDPADDISTPQFSQPFVLNLMNYLQAVIKPNNASNTVLRQLVNFQEQLWTTGRIGQIIASGNGGLSKKKKK</sequence>
<dbReference type="OrthoDB" id="45007at2759"/>
<dbReference type="PANTHER" id="PTHR45778:SF3">
    <property type="entry name" value="PURPLE ACID PHOSPHATASE"/>
    <property type="match status" value="1"/>
</dbReference>
<dbReference type="CDD" id="cd00839">
    <property type="entry name" value="MPP_PAPs"/>
    <property type="match status" value="1"/>
</dbReference>
<organism evidence="12">
    <name type="scientific">Chlorella variabilis</name>
    <name type="common">Green alga</name>
    <dbReference type="NCBI Taxonomy" id="554065"/>
    <lineage>
        <taxon>Eukaryota</taxon>
        <taxon>Viridiplantae</taxon>
        <taxon>Chlorophyta</taxon>
        <taxon>core chlorophytes</taxon>
        <taxon>Trebouxiophyceae</taxon>
        <taxon>Chlorellales</taxon>
        <taxon>Chlorellaceae</taxon>
        <taxon>Chlorella clade</taxon>
        <taxon>Chlorella</taxon>
    </lineage>
</organism>
<dbReference type="InterPro" id="IPR025733">
    <property type="entry name" value="PAPs_C"/>
</dbReference>
<protein>
    <recommendedName>
        <fullName evidence="7">Purple acid phosphatase</fullName>
        <ecNumber evidence="7">3.1.3.2</ecNumber>
    </recommendedName>
</protein>
<evidence type="ECO:0000256" key="5">
    <source>
        <dbReference type="ARBA" id="ARBA00022729"/>
    </source>
</evidence>
<dbReference type="GO" id="GO:0046872">
    <property type="term" value="F:metal ion binding"/>
    <property type="evidence" value="ECO:0007669"/>
    <property type="project" value="InterPro"/>
</dbReference>
<keyword evidence="7" id="KW-0378">Hydrolase</keyword>
<name>E1ZT85_CHLVA</name>
<dbReference type="AlphaFoldDB" id="E1ZT85"/>
<feature type="domain" description="Purple acid phosphatase N-terminal" evidence="10">
    <location>
        <begin position="185"/>
        <end position="288"/>
    </location>
</feature>
<dbReference type="GeneID" id="17350395"/>
<dbReference type="Proteomes" id="UP000008141">
    <property type="component" value="Unassembled WGS sequence"/>
</dbReference>
<comment type="subunit">
    <text evidence="3">Homodimer.</text>
</comment>
<dbReference type="eggNOG" id="KOG1378">
    <property type="taxonomic scope" value="Eukaryota"/>
</dbReference>
<comment type="subcellular location">
    <subcellularLocation>
        <location evidence="1">Secreted</location>
    </subcellularLocation>
</comment>
<feature type="domain" description="Calcineurin-like phosphoesterase" evidence="8">
    <location>
        <begin position="369"/>
        <end position="578"/>
    </location>
</feature>
<dbReference type="SUPFAM" id="SSF49363">
    <property type="entry name" value="Purple acid phosphatase, N-terminal domain"/>
    <property type="match status" value="1"/>
</dbReference>
<dbReference type="InterPro" id="IPR004843">
    <property type="entry name" value="Calcineurin-like_PHP"/>
</dbReference>
<evidence type="ECO:0000256" key="2">
    <source>
        <dbReference type="ARBA" id="ARBA00008723"/>
    </source>
</evidence>
<comment type="catalytic activity">
    <reaction evidence="7">
        <text>a phosphate monoester + H2O = an alcohol + phosphate</text>
        <dbReference type="Rhea" id="RHEA:15017"/>
        <dbReference type="ChEBI" id="CHEBI:15377"/>
        <dbReference type="ChEBI" id="CHEBI:30879"/>
        <dbReference type="ChEBI" id="CHEBI:43474"/>
        <dbReference type="ChEBI" id="CHEBI:67140"/>
        <dbReference type="EC" id="3.1.3.2"/>
    </reaction>
</comment>
<keyword evidence="12" id="KW-1185">Reference proteome</keyword>
<evidence type="ECO:0000256" key="7">
    <source>
        <dbReference type="RuleBase" id="RU361203"/>
    </source>
</evidence>
<gene>
    <name evidence="11" type="ORF">CHLNCDRAFT_141642</name>
</gene>
<dbReference type="InParanoid" id="E1ZT85"/>
<evidence type="ECO:0000259" key="8">
    <source>
        <dbReference type="Pfam" id="PF00149"/>
    </source>
</evidence>
<evidence type="ECO:0000256" key="6">
    <source>
        <dbReference type="ARBA" id="ARBA00023180"/>
    </source>
</evidence>
<comment type="similarity">
    <text evidence="2 7">Belongs to the metallophosphoesterase superfamily. Purple acid phosphatase family.</text>
</comment>
<dbReference type="InterPro" id="IPR029052">
    <property type="entry name" value="Metallo-depent_PP-like"/>
</dbReference>
<dbReference type="GO" id="GO:0003993">
    <property type="term" value="F:acid phosphatase activity"/>
    <property type="evidence" value="ECO:0007669"/>
    <property type="project" value="UniProtKB-EC"/>
</dbReference>
<feature type="signal peptide" evidence="7">
    <location>
        <begin position="1"/>
        <end position="30"/>
    </location>
</feature>
<evidence type="ECO:0000256" key="4">
    <source>
        <dbReference type="ARBA" id="ARBA00022525"/>
    </source>
</evidence>
<dbReference type="RefSeq" id="XP_005843057.1">
    <property type="nucleotide sequence ID" value="XM_005842995.1"/>
</dbReference>
<dbReference type="PANTHER" id="PTHR45778">
    <property type="entry name" value="PURPLE ACID PHOSPHATASE-RELATED"/>
    <property type="match status" value="1"/>
</dbReference>
<dbReference type="Pfam" id="PF14008">
    <property type="entry name" value="Metallophos_C"/>
    <property type="match status" value="1"/>
</dbReference>
<dbReference type="InterPro" id="IPR008963">
    <property type="entry name" value="Purple_acid_Pase-like_N"/>
</dbReference>
<dbReference type="EC" id="3.1.3.2" evidence="7"/>
<dbReference type="KEGG" id="cvr:CHLNCDRAFT_141642"/>
<evidence type="ECO:0000259" key="10">
    <source>
        <dbReference type="Pfam" id="PF16656"/>
    </source>
</evidence>
<keyword evidence="5 7" id="KW-0732">Signal</keyword>
<reference evidence="11 12" key="1">
    <citation type="journal article" date="2010" name="Plant Cell">
        <title>The Chlorella variabilis NC64A genome reveals adaptation to photosymbiosis, coevolution with viruses, and cryptic sex.</title>
        <authorList>
            <person name="Blanc G."/>
            <person name="Duncan G."/>
            <person name="Agarkova I."/>
            <person name="Borodovsky M."/>
            <person name="Gurnon J."/>
            <person name="Kuo A."/>
            <person name="Lindquist E."/>
            <person name="Lucas S."/>
            <person name="Pangilinan J."/>
            <person name="Polle J."/>
            <person name="Salamov A."/>
            <person name="Terry A."/>
            <person name="Yamada T."/>
            <person name="Dunigan D.D."/>
            <person name="Grigoriev I.V."/>
            <person name="Claverie J.M."/>
            <person name="Van Etten J.L."/>
        </authorList>
    </citation>
    <scope>NUCLEOTIDE SEQUENCE [LARGE SCALE GENOMIC DNA]</scope>
    <source>
        <strain evidence="11 12">NC64A</strain>
    </source>
</reference>
<dbReference type="Pfam" id="PF00149">
    <property type="entry name" value="Metallophos"/>
    <property type="match status" value="1"/>
</dbReference>
<evidence type="ECO:0000313" key="12">
    <source>
        <dbReference type="Proteomes" id="UP000008141"/>
    </source>
</evidence>
<feature type="domain" description="Purple acid phosphatase C-terminal" evidence="9">
    <location>
        <begin position="600"/>
        <end position="665"/>
    </location>
</feature>
<dbReference type="Gene3D" id="2.60.40.380">
    <property type="entry name" value="Purple acid phosphatase-like, N-terminal"/>
    <property type="match status" value="1"/>
</dbReference>
<dbReference type="Gene3D" id="3.60.21.10">
    <property type="match status" value="1"/>
</dbReference>
<accession>E1ZT85</accession>